<sequence>MQITAQALAHFLGGTVEGNPEVTVNRPSKIEEGGEGSISFLGNLKYEKYAYTTTASVLLVSQDFEPREPLSATLIRVEDVYGAVGQLLQQFGAQEAGVSGISERAVVSPQASVAEGVAVGDFAIVSEGAMLGPAAVVHPQVFIGRNVKIGARTVLYPGVRILDNCIIGEDCILHANVVIGSDGFGFAPQEDRSYQKIVHVGNVIVEDRVEIGAQTTVDRATMGSTIIREGVKLDNLIQIGHNVEIGAHTVIAAQTGVAGSTKIGRYCRIGGQVGFVGHAEIADGTQIQAQSGIAASITEPGKAWFGSPAIPYRDFIRAHSVFKKLPDLYRSLSRLQRAFDAAEKKGRD</sequence>
<feature type="domain" description="UDP-3-O-[3-hydroxymyristoyl] glucosamine N-acyltransferase non-repeat region" evidence="8">
    <location>
        <begin position="22"/>
        <end position="89"/>
    </location>
</feature>
<dbReference type="GO" id="GO:0016020">
    <property type="term" value="C:membrane"/>
    <property type="evidence" value="ECO:0007669"/>
    <property type="project" value="GOC"/>
</dbReference>
<keyword evidence="2 7" id="KW-0441">Lipid A biosynthesis</keyword>
<comment type="caution">
    <text evidence="9">The sequence shown here is derived from an EMBL/GenBank/DDBJ whole genome shotgun (WGS) entry which is preliminary data.</text>
</comment>
<dbReference type="PROSITE" id="PS00101">
    <property type="entry name" value="HEXAPEP_TRANSFERASES"/>
    <property type="match status" value="1"/>
</dbReference>
<name>A0A5C6RLD4_9BACT</name>
<evidence type="ECO:0000256" key="1">
    <source>
        <dbReference type="ARBA" id="ARBA00022516"/>
    </source>
</evidence>
<evidence type="ECO:0000259" key="8">
    <source>
        <dbReference type="Pfam" id="PF04613"/>
    </source>
</evidence>
<dbReference type="InterPro" id="IPR001451">
    <property type="entry name" value="Hexapep"/>
</dbReference>
<keyword evidence="4 7" id="KW-0677">Repeat</keyword>
<dbReference type="PANTHER" id="PTHR43378:SF2">
    <property type="entry name" value="UDP-3-O-ACYLGLUCOSAMINE N-ACYLTRANSFERASE 1, MITOCHONDRIAL-RELATED"/>
    <property type="match status" value="1"/>
</dbReference>
<protein>
    <recommendedName>
        <fullName evidence="7">UDP-3-O-acylglucosamine N-acyltransferase</fullName>
        <ecNumber evidence="7">2.3.1.191</ecNumber>
    </recommendedName>
</protein>
<dbReference type="Gene3D" id="3.40.1390.10">
    <property type="entry name" value="MurE/MurF, N-terminal domain"/>
    <property type="match status" value="1"/>
</dbReference>
<accession>A0A5C6RLD4</accession>
<dbReference type="RefSeq" id="WP_147167602.1">
    <property type="nucleotide sequence ID" value="NZ_VOOR01000020.1"/>
</dbReference>
<organism evidence="9 10">
    <name type="scientific">Phaeodactylibacter luteus</name>
    <dbReference type="NCBI Taxonomy" id="1564516"/>
    <lineage>
        <taxon>Bacteria</taxon>
        <taxon>Pseudomonadati</taxon>
        <taxon>Bacteroidota</taxon>
        <taxon>Saprospiria</taxon>
        <taxon>Saprospirales</taxon>
        <taxon>Haliscomenobacteraceae</taxon>
        <taxon>Phaeodactylibacter</taxon>
    </lineage>
</organism>
<evidence type="ECO:0000256" key="3">
    <source>
        <dbReference type="ARBA" id="ARBA00022679"/>
    </source>
</evidence>
<dbReference type="Pfam" id="PF04613">
    <property type="entry name" value="LpxD"/>
    <property type="match status" value="1"/>
</dbReference>
<keyword evidence="10" id="KW-1185">Reference proteome</keyword>
<dbReference type="Proteomes" id="UP000321580">
    <property type="component" value="Unassembled WGS sequence"/>
</dbReference>
<keyword evidence="1 7" id="KW-0444">Lipid biosynthesis</keyword>
<keyword evidence="6 7" id="KW-0012">Acyltransferase</keyword>
<evidence type="ECO:0000313" key="9">
    <source>
        <dbReference type="EMBL" id="TXB63047.1"/>
    </source>
</evidence>
<dbReference type="GO" id="GO:0103118">
    <property type="term" value="F:UDP-3-O-[(3R)-3-hydroxyacyl]-glucosamine N-acyltransferase activity"/>
    <property type="evidence" value="ECO:0007669"/>
    <property type="project" value="UniProtKB-EC"/>
</dbReference>
<reference evidence="9 10" key="1">
    <citation type="submission" date="2019-08" db="EMBL/GenBank/DDBJ databases">
        <title>Genome of Phaeodactylibacter luteus.</title>
        <authorList>
            <person name="Bowman J.P."/>
        </authorList>
    </citation>
    <scope>NUCLEOTIDE SEQUENCE [LARGE SCALE GENOMIC DNA]</scope>
    <source>
        <strain evidence="9 10">KCTC 42180</strain>
    </source>
</reference>
<evidence type="ECO:0000256" key="6">
    <source>
        <dbReference type="ARBA" id="ARBA00023315"/>
    </source>
</evidence>
<dbReference type="InterPro" id="IPR011004">
    <property type="entry name" value="Trimer_LpxA-like_sf"/>
</dbReference>
<dbReference type="InterPro" id="IPR018357">
    <property type="entry name" value="Hexapep_transf_CS"/>
</dbReference>
<dbReference type="Pfam" id="PF00132">
    <property type="entry name" value="Hexapep"/>
    <property type="match status" value="1"/>
</dbReference>
<feature type="active site" description="Proton acceptor" evidence="7">
    <location>
        <position position="241"/>
    </location>
</feature>
<dbReference type="PANTHER" id="PTHR43378">
    <property type="entry name" value="UDP-3-O-ACYLGLUCOSAMINE N-ACYLTRANSFERASE"/>
    <property type="match status" value="1"/>
</dbReference>
<dbReference type="UniPathway" id="UPA00973"/>
<dbReference type="SUPFAM" id="SSF51161">
    <property type="entry name" value="Trimeric LpxA-like enzymes"/>
    <property type="match status" value="1"/>
</dbReference>
<dbReference type="NCBIfam" id="NF002060">
    <property type="entry name" value="PRK00892.1"/>
    <property type="match status" value="1"/>
</dbReference>
<dbReference type="OrthoDB" id="9784739at2"/>
<evidence type="ECO:0000256" key="2">
    <source>
        <dbReference type="ARBA" id="ARBA00022556"/>
    </source>
</evidence>
<keyword evidence="5 7" id="KW-0443">Lipid metabolism</keyword>
<evidence type="ECO:0000256" key="4">
    <source>
        <dbReference type="ARBA" id="ARBA00022737"/>
    </source>
</evidence>
<dbReference type="Gene3D" id="2.160.10.10">
    <property type="entry name" value="Hexapeptide repeat proteins"/>
    <property type="match status" value="1"/>
</dbReference>
<dbReference type="AlphaFoldDB" id="A0A5C6RLD4"/>
<keyword evidence="3 7" id="KW-0808">Transferase</keyword>
<dbReference type="HAMAP" id="MF_00523">
    <property type="entry name" value="LpxD"/>
    <property type="match status" value="1"/>
</dbReference>
<comment type="pathway">
    <text evidence="7">Bacterial outer membrane biogenesis; LPS lipid A biosynthesis.</text>
</comment>
<comment type="subunit">
    <text evidence="7">Homotrimer.</text>
</comment>
<evidence type="ECO:0000313" key="10">
    <source>
        <dbReference type="Proteomes" id="UP000321580"/>
    </source>
</evidence>
<evidence type="ECO:0000256" key="5">
    <source>
        <dbReference type="ARBA" id="ARBA00023098"/>
    </source>
</evidence>
<dbReference type="InterPro" id="IPR020573">
    <property type="entry name" value="UDP_GlcNAc_AcTrfase_non-rep"/>
</dbReference>
<comment type="catalytic activity">
    <reaction evidence="7">
        <text>a UDP-3-O-[(3R)-3-hydroxyacyl]-alpha-D-glucosamine + a (3R)-hydroxyacyl-[ACP] = a UDP-2-N,3-O-bis[(3R)-3-hydroxyacyl]-alpha-D-glucosamine + holo-[ACP] + H(+)</text>
        <dbReference type="Rhea" id="RHEA:53836"/>
        <dbReference type="Rhea" id="RHEA-COMP:9685"/>
        <dbReference type="Rhea" id="RHEA-COMP:9945"/>
        <dbReference type="ChEBI" id="CHEBI:15378"/>
        <dbReference type="ChEBI" id="CHEBI:64479"/>
        <dbReference type="ChEBI" id="CHEBI:78827"/>
        <dbReference type="ChEBI" id="CHEBI:137740"/>
        <dbReference type="ChEBI" id="CHEBI:137748"/>
        <dbReference type="EC" id="2.3.1.191"/>
    </reaction>
</comment>
<comment type="function">
    <text evidence="7">Catalyzes the N-acylation of UDP-3-O-acylglucosamine using 3-hydroxyacyl-ACP as the acyl donor. Is involved in the biosynthesis of lipid A, a phosphorylated glycolipid that anchors the lipopolysaccharide to the outer membrane of the cell.</text>
</comment>
<evidence type="ECO:0000256" key="7">
    <source>
        <dbReference type="HAMAP-Rule" id="MF_00523"/>
    </source>
</evidence>
<dbReference type="NCBIfam" id="TIGR01853">
    <property type="entry name" value="lipid_A_lpxD"/>
    <property type="match status" value="1"/>
</dbReference>
<dbReference type="EC" id="2.3.1.191" evidence="7"/>
<comment type="similarity">
    <text evidence="7">Belongs to the transferase hexapeptide repeat family. LpxD subfamily.</text>
</comment>
<gene>
    <name evidence="7 9" type="primary">lpxD</name>
    <name evidence="9" type="ORF">FRY97_11130</name>
</gene>
<dbReference type="GO" id="GO:0016410">
    <property type="term" value="F:N-acyltransferase activity"/>
    <property type="evidence" value="ECO:0007669"/>
    <property type="project" value="InterPro"/>
</dbReference>
<dbReference type="GO" id="GO:0009245">
    <property type="term" value="P:lipid A biosynthetic process"/>
    <property type="evidence" value="ECO:0007669"/>
    <property type="project" value="UniProtKB-UniRule"/>
</dbReference>
<proteinExistence type="inferred from homology"/>
<dbReference type="CDD" id="cd03352">
    <property type="entry name" value="LbH_LpxD"/>
    <property type="match status" value="1"/>
</dbReference>
<dbReference type="InterPro" id="IPR007691">
    <property type="entry name" value="LpxD"/>
</dbReference>
<dbReference type="EMBL" id="VOOR01000020">
    <property type="protein sequence ID" value="TXB63047.1"/>
    <property type="molecule type" value="Genomic_DNA"/>
</dbReference>